<proteinExistence type="predicted"/>
<dbReference type="RefSeq" id="WP_006845132.1">
    <property type="nucleotide sequence ID" value="NZ_CP026847.1"/>
</dbReference>
<dbReference type="Pfam" id="PF09819">
    <property type="entry name" value="ABC_cobalt"/>
    <property type="match status" value="1"/>
</dbReference>
<reference evidence="1 2" key="1">
    <citation type="submission" date="2019-08" db="EMBL/GenBank/DDBJ databases">
        <authorList>
            <person name="Chang H.C."/>
            <person name="Mun S.Y."/>
        </authorList>
    </citation>
    <scope>NUCLEOTIDE SEQUENCE [LARGE SCALE GENOMIC DNA]</scope>
    <source>
        <strain evidence="1 2">SK</strain>
    </source>
</reference>
<dbReference type="AlphaFoldDB" id="A0A7H1MMV2"/>
<organism evidence="1 2">
    <name type="scientific">Weissella koreensis</name>
    <dbReference type="NCBI Taxonomy" id="165096"/>
    <lineage>
        <taxon>Bacteria</taxon>
        <taxon>Bacillati</taxon>
        <taxon>Bacillota</taxon>
        <taxon>Bacilli</taxon>
        <taxon>Lactobacillales</taxon>
        <taxon>Lactobacillaceae</taxon>
        <taxon>Weissella</taxon>
    </lineage>
</organism>
<accession>A0A7H1MMV2</accession>
<name>A0A7H1MMV2_9LACO</name>
<dbReference type="Proteomes" id="UP000516446">
    <property type="component" value="Chromosome"/>
</dbReference>
<evidence type="ECO:0000313" key="2">
    <source>
        <dbReference type="Proteomes" id="UP000516446"/>
    </source>
</evidence>
<dbReference type="InterPro" id="IPR017195">
    <property type="entry name" value="ABC_thiamin-permease_prd"/>
</dbReference>
<dbReference type="PIRSF" id="PIRSF037394">
    <property type="entry name" value="ABC_thiamine-permease_YkoE_prd"/>
    <property type="match status" value="1"/>
</dbReference>
<protein>
    <submittedName>
        <fullName evidence="1">ABC transporter permease</fullName>
    </submittedName>
</protein>
<dbReference type="EMBL" id="CP043431">
    <property type="protein sequence ID" value="QNT64788.1"/>
    <property type="molecule type" value="Genomic_DNA"/>
</dbReference>
<gene>
    <name evidence="1" type="ORF">FY536_05740</name>
</gene>
<sequence>MHTISDNSSHWQLKDVIFLALIALFFGVIYQIWGFSYTFIAATPLKPFANDATLGVWLMAGPLAGRLIPKPGSAILGEFLAATIEMFLFSQWGAMNLVSGLIQGLGAEIGFASTKYQQRPKTNLLISALMMTILTFIWDLFQSGYLAYHLPMLALLFIIRFISTGFFAGILVNLIEKMVTKTGAIRK</sequence>
<evidence type="ECO:0000313" key="1">
    <source>
        <dbReference type="EMBL" id="QNT64788.1"/>
    </source>
</evidence>
<keyword evidence="2" id="KW-1185">Reference proteome</keyword>